<keyword evidence="2" id="KW-1185">Reference proteome</keyword>
<evidence type="ECO:0000313" key="2">
    <source>
        <dbReference type="Proteomes" id="UP001195965"/>
    </source>
</evidence>
<dbReference type="Proteomes" id="UP001195965">
    <property type="component" value="Chromosome"/>
</dbReference>
<name>A0ACD5HHG9_9PROT</name>
<gene>
    <name evidence="1" type="primary">merC</name>
    <name evidence="1" type="ORF">HHS34_004300</name>
</gene>
<dbReference type="EMBL" id="CP127526">
    <property type="protein sequence ID" value="XRI74427.1"/>
    <property type="molecule type" value="Genomic_DNA"/>
</dbReference>
<organism evidence="1 2">
    <name type="scientific">Acidithiobacillus montserratensis</name>
    <dbReference type="NCBI Taxonomy" id="2729135"/>
    <lineage>
        <taxon>Bacteria</taxon>
        <taxon>Pseudomonadati</taxon>
        <taxon>Pseudomonadota</taxon>
        <taxon>Acidithiobacillia</taxon>
        <taxon>Acidithiobacillales</taxon>
        <taxon>Acidithiobacillaceae</taxon>
        <taxon>Acidithiobacillus</taxon>
    </lineage>
</organism>
<protein>
    <submittedName>
        <fullName evidence="1">Organomercurial transporter MerC</fullName>
    </submittedName>
</protein>
<evidence type="ECO:0000313" key="1">
    <source>
        <dbReference type="EMBL" id="XRI74427.1"/>
    </source>
</evidence>
<proteinExistence type="predicted"/>
<sequence length="146" mass="15926">MNTQWMTRIADKTGVIGTLIGSFSCAMCFPAAASIGAVIGLSFLSRWEGLFVHILIPVFASIALAANLIGWFSHHQWLRVLAGIIGPILVLIGSFGMTQHFLPIMMARELFYVGLVVMLLAALWDLFSPAHRRCNVSLPKEGQRGG</sequence>
<accession>A0ACD5HHG9</accession>
<reference evidence="1 2" key="1">
    <citation type="journal article" date="2021" name="ISME J.">
        <title>Genomic evolution of the class Acidithiobacillia: deep-branching Proteobacteria living in extreme acidic conditions.</title>
        <authorList>
            <person name="Moya-Beltran A."/>
            <person name="Beard S."/>
            <person name="Rojas-Villalobos C."/>
            <person name="Issotta F."/>
            <person name="Gallardo Y."/>
            <person name="Ulloa R."/>
            <person name="Giaveno A."/>
            <person name="Degli Esposti M."/>
            <person name="Johnson D.B."/>
            <person name="Quatrini R."/>
        </authorList>
    </citation>
    <scope>NUCLEOTIDE SEQUENCE [LARGE SCALE GENOMIC DNA]</scope>
    <source>
        <strain evidence="1 2">GG1-14</strain>
    </source>
</reference>